<dbReference type="InterPro" id="IPR036249">
    <property type="entry name" value="Thioredoxin-like_sf"/>
</dbReference>
<proteinExistence type="predicted"/>
<sequence length="177" mass="19149">MQWSAILLAAVMGTNPSTDVAHNTPGAASYASYTQAWHAAQAADRPMLVILNAGADTPEKAIDAATLQADAQVRQQLDNYVVAVIDTTTEHGQKVYELFESPTLPRVVVIDKKQDRQIFRTSDKLSSETLAHVLEQHKSGVAEPATTTSAAKITLPTSMAPKSVYSGCPNCQKRYTY</sequence>
<dbReference type="Proteomes" id="UP000199518">
    <property type="component" value="Unassembled WGS sequence"/>
</dbReference>
<evidence type="ECO:0000313" key="1">
    <source>
        <dbReference type="EMBL" id="SFH83345.1"/>
    </source>
</evidence>
<keyword evidence="2" id="KW-1185">Reference proteome</keyword>
<gene>
    <name evidence="1" type="ORF">SAMN05421753_103145</name>
</gene>
<dbReference type="Gene3D" id="3.40.30.10">
    <property type="entry name" value="Glutaredoxin"/>
    <property type="match status" value="1"/>
</dbReference>
<accession>A0A1I3D9G8</accession>
<dbReference type="SUPFAM" id="SSF52833">
    <property type="entry name" value="Thioredoxin-like"/>
    <property type="match status" value="1"/>
</dbReference>
<protein>
    <submittedName>
        <fullName evidence="1">Uncharacterized protein</fullName>
    </submittedName>
</protein>
<dbReference type="OrthoDB" id="286719at2"/>
<name>A0A1I3D9G8_9PLAN</name>
<organism evidence="1 2">
    <name type="scientific">Planctomicrobium piriforme</name>
    <dbReference type="NCBI Taxonomy" id="1576369"/>
    <lineage>
        <taxon>Bacteria</taxon>
        <taxon>Pseudomonadati</taxon>
        <taxon>Planctomycetota</taxon>
        <taxon>Planctomycetia</taxon>
        <taxon>Planctomycetales</taxon>
        <taxon>Planctomycetaceae</taxon>
        <taxon>Planctomicrobium</taxon>
    </lineage>
</organism>
<dbReference type="AlphaFoldDB" id="A0A1I3D9G8"/>
<evidence type="ECO:0000313" key="2">
    <source>
        <dbReference type="Proteomes" id="UP000199518"/>
    </source>
</evidence>
<dbReference type="EMBL" id="FOQD01000003">
    <property type="protein sequence ID" value="SFH83345.1"/>
    <property type="molecule type" value="Genomic_DNA"/>
</dbReference>
<reference evidence="2" key="1">
    <citation type="submission" date="2016-10" db="EMBL/GenBank/DDBJ databases">
        <authorList>
            <person name="Varghese N."/>
            <person name="Submissions S."/>
        </authorList>
    </citation>
    <scope>NUCLEOTIDE SEQUENCE [LARGE SCALE GENOMIC DNA]</scope>
    <source>
        <strain evidence="2">DSM 26348</strain>
    </source>
</reference>
<dbReference type="RefSeq" id="WP_092048166.1">
    <property type="nucleotide sequence ID" value="NZ_FOQD01000003.1"/>
</dbReference>